<sequence>MDHVRYTPFTVSIETKRAAGEDKAHVQLAVWVWAQFARLRQLAPAAKSWPVLPLVVVQGYEWRLLFAEVVDDGCAIRILQYVVLGATDIVLRAYQLVASLRRLARWVKDEYRPWFTREVLGIS</sequence>
<dbReference type="RefSeq" id="XP_033393415.1">
    <property type="nucleotide sequence ID" value="XM_033538427.1"/>
</dbReference>
<gene>
    <name evidence="2" type="ORF">K452DRAFT_257171</name>
</gene>
<protein>
    <recommendedName>
        <fullName evidence="1">PD-(D/E)XK nuclease-like domain-containing protein</fullName>
    </recommendedName>
</protein>
<name>A0A6A6B0Z2_9PEZI</name>
<dbReference type="OrthoDB" id="4161186at2759"/>
<dbReference type="Pfam" id="PF20516">
    <property type="entry name" value="PDDEXK_12"/>
    <property type="match status" value="1"/>
</dbReference>
<dbReference type="EMBL" id="ML995500">
    <property type="protein sequence ID" value="KAF2137700.1"/>
    <property type="molecule type" value="Genomic_DNA"/>
</dbReference>
<reference evidence="2" key="1">
    <citation type="journal article" date="2020" name="Stud. Mycol.">
        <title>101 Dothideomycetes genomes: a test case for predicting lifestyles and emergence of pathogens.</title>
        <authorList>
            <person name="Haridas S."/>
            <person name="Albert R."/>
            <person name="Binder M."/>
            <person name="Bloem J."/>
            <person name="Labutti K."/>
            <person name="Salamov A."/>
            <person name="Andreopoulos B."/>
            <person name="Baker S."/>
            <person name="Barry K."/>
            <person name="Bills G."/>
            <person name="Bluhm B."/>
            <person name="Cannon C."/>
            <person name="Castanera R."/>
            <person name="Culley D."/>
            <person name="Daum C."/>
            <person name="Ezra D."/>
            <person name="Gonzalez J."/>
            <person name="Henrissat B."/>
            <person name="Kuo A."/>
            <person name="Liang C."/>
            <person name="Lipzen A."/>
            <person name="Lutzoni F."/>
            <person name="Magnuson J."/>
            <person name="Mondo S."/>
            <person name="Nolan M."/>
            <person name="Ohm R."/>
            <person name="Pangilinan J."/>
            <person name="Park H.-J."/>
            <person name="Ramirez L."/>
            <person name="Alfaro M."/>
            <person name="Sun H."/>
            <person name="Tritt A."/>
            <person name="Yoshinaga Y."/>
            <person name="Zwiers L.-H."/>
            <person name="Turgeon B."/>
            <person name="Goodwin S."/>
            <person name="Spatafora J."/>
            <person name="Crous P."/>
            <person name="Grigoriev I."/>
        </authorList>
    </citation>
    <scope>NUCLEOTIDE SEQUENCE</scope>
    <source>
        <strain evidence="2">CBS 121167</strain>
    </source>
</reference>
<dbReference type="GeneID" id="54295923"/>
<organism evidence="2 3">
    <name type="scientific">Aplosporella prunicola CBS 121167</name>
    <dbReference type="NCBI Taxonomy" id="1176127"/>
    <lineage>
        <taxon>Eukaryota</taxon>
        <taxon>Fungi</taxon>
        <taxon>Dikarya</taxon>
        <taxon>Ascomycota</taxon>
        <taxon>Pezizomycotina</taxon>
        <taxon>Dothideomycetes</taxon>
        <taxon>Dothideomycetes incertae sedis</taxon>
        <taxon>Botryosphaeriales</taxon>
        <taxon>Aplosporellaceae</taxon>
        <taxon>Aplosporella</taxon>
    </lineage>
</organism>
<dbReference type="InterPro" id="IPR046797">
    <property type="entry name" value="PDDEXK_12"/>
</dbReference>
<evidence type="ECO:0000313" key="2">
    <source>
        <dbReference type="EMBL" id="KAF2137700.1"/>
    </source>
</evidence>
<keyword evidence="3" id="KW-1185">Reference proteome</keyword>
<proteinExistence type="predicted"/>
<evidence type="ECO:0000259" key="1">
    <source>
        <dbReference type="Pfam" id="PF20516"/>
    </source>
</evidence>
<dbReference type="AlphaFoldDB" id="A0A6A6B0Z2"/>
<accession>A0A6A6B0Z2</accession>
<evidence type="ECO:0000313" key="3">
    <source>
        <dbReference type="Proteomes" id="UP000799438"/>
    </source>
</evidence>
<feature type="domain" description="PD-(D/E)XK nuclease-like" evidence="1">
    <location>
        <begin position="2"/>
        <end position="112"/>
    </location>
</feature>
<dbReference type="Proteomes" id="UP000799438">
    <property type="component" value="Unassembled WGS sequence"/>
</dbReference>